<proteinExistence type="predicted"/>
<reference evidence="2 3" key="1">
    <citation type="submission" date="2019-07" db="EMBL/GenBank/DDBJ databases">
        <title>Flavobacterium sp. nov., isolated from glacier ice.</title>
        <authorList>
            <person name="Liu Q."/>
            <person name="Xin Y.-H."/>
        </authorList>
    </citation>
    <scope>NUCLEOTIDE SEQUENCE [LARGE SCALE GENOMIC DNA]</scope>
    <source>
        <strain evidence="2 3">ZT4R6</strain>
    </source>
</reference>
<gene>
    <name evidence="2" type="ORF">FMM05_12955</name>
</gene>
<evidence type="ECO:0000256" key="1">
    <source>
        <dbReference type="SAM" id="Phobius"/>
    </source>
</evidence>
<organism evidence="2 3">
    <name type="scientific">Flavobacterium zepuense</name>
    <dbReference type="NCBI Taxonomy" id="2593302"/>
    <lineage>
        <taxon>Bacteria</taxon>
        <taxon>Pseudomonadati</taxon>
        <taxon>Bacteroidota</taxon>
        <taxon>Flavobacteriia</taxon>
        <taxon>Flavobacteriales</taxon>
        <taxon>Flavobacteriaceae</taxon>
        <taxon>Flavobacterium</taxon>
    </lineage>
</organism>
<accession>A0A552UZC2</accession>
<dbReference type="OrthoDB" id="1376907at2"/>
<dbReference type="AlphaFoldDB" id="A0A552UZC2"/>
<dbReference type="RefSeq" id="WP_143373822.1">
    <property type="nucleotide sequence ID" value="NZ_VJVZ01000008.1"/>
</dbReference>
<evidence type="ECO:0000313" key="2">
    <source>
        <dbReference type="EMBL" id="TRW23565.1"/>
    </source>
</evidence>
<name>A0A552UZC2_9FLAO</name>
<evidence type="ECO:0000313" key="3">
    <source>
        <dbReference type="Proteomes" id="UP000320643"/>
    </source>
</evidence>
<dbReference type="EMBL" id="VJVZ01000008">
    <property type="protein sequence ID" value="TRW23565.1"/>
    <property type="molecule type" value="Genomic_DNA"/>
</dbReference>
<keyword evidence="1" id="KW-0472">Membrane</keyword>
<dbReference type="Proteomes" id="UP000320643">
    <property type="component" value="Unassembled WGS sequence"/>
</dbReference>
<keyword evidence="3" id="KW-1185">Reference proteome</keyword>
<protein>
    <submittedName>
        <fullName evidence="2">Uncharacterized protein</fullName>
    </submittedName>
</protein>
<keyword evidence="1" id="KW-0812">Transmembrane</keyword>
<comment type="caution">
    <text evidence="2">The sequence shown here is derived from an EMBL/GenBank/DDBJ whole genome shotgun (WGS) entry which is preliminary data.</text>
</comment>
<keyword evidence="1" id="KW-1133">Transmembrane helix</keyword>
<feature type="transmembrane region" description="Helical" evidence="1">
    <location>
        <begin position="6"/>
        <end position="26"/>
    </location>
</feature>
<sequence length="133" mass="15395">MPLFPDLTIVIVLCGGVIVYLLTKLLNSRAGYKERKSYLLLQYQNLRKKSLQLQENLSQYILSGDHLKETFTDGMTYGEYLKYLQKNHVKNLSEKGYAKVKNSNNRLQQKKVGEILSEQEIVLKDAEDKLKLL</sequence>